<organism evidence="1 2">
    <name type="scientific">Vreelandella alkaliphila</name>
    <dbReference type="NCBI Taxonomy" id="272774"/>
    <lineage>
        <taxon>Bacteria</taxon>
        <taxon>Pseudomonadati</taxon>
        <taxon>Pseudomonadota</taxon>
        <taxon>Gammaproteobacteria</taxon>
        <taxon>Oceanospirillales</taxon>
        <taxon>Halomonadaceae</taxon>
        <taxon>Vreelandella</taxon>
    </lineage>
</organism>
<evidence type="ECO:0000313" key="2">
    <source>
        <dbReference type="Proteomes" id="UP001276761"/>
    </source>
</evidence>
<reference evidence="1" key="1">
    <citation type="submission" date="2023-11" db="EMBL/GenBank/DDBJ databases">
        <title>MicrobeMod: A computational toolkit for identifying prokaryotic methylation and restriction-modification with nanopore sequencing.</title>
        <authorList>
            <person name="Crits-Christoph A."/>
            <person name="Kang S.C."/>
            <person name="Lee H."/>
            <person name="Ostrov N."/>
        </authorList>
    </citation>
    <scope>NUCLEOTIDE SEQUENCE</scope>
    <source>
        <strain evidence="1">ATCC BAA-953</strain>
    </source>
</reference>
<evidence type="ECO:0000313" key="1">
    <source>
        <dbReference type="EMBL" id="MDX5978407.1"/>
    </source>
</evidence>
<dbReference type="RefSeq" id="WP_198350067.1">
    <property type="nucleotide sequence ID" value="NZ_JABASV010000013.1"/>
</dbReference>
<comment type="caution">
    <text evidence="1">The sequence shown here is derived from an EMBL/GenBank/DDBJ whole genome shotgun (WGS) entry which is preliminary data.</text>
</comment>
<accession>A0AAJ2RV10</accession>
<sequence>MPESLMCNIFAYRAFDLRDRFPQPLETFRDALECLQSDDAYLPDMTGEIVAYLRGGKALTIPDDFFLRRLDADVSLVHPDENDDVCDAVEKWLLETLSQPQLATEAYTASSTHPRRFELTNLQRVSLSQEND</sequence>
<protein>
    <submittedName>
        <fullName evidence="1">Uncharacterized protein</fullName>
    </submittedName>
</protein>
<proteinExistence type="predicted"/>
<dbReference type="AlphaFoldDB" id="A0AAJ2RV10"/>
<dbReference type="EMBL" id="JAWXXT010000001">
    <property type="protein sequence ID" value="MDX5978407.1"/>
    <property type="molecule type" value="Genomic_DNA"/>
</dbReference>
<dbReference type="Proteomes" id="UP001276761">
    <property type="component" value="Unassembled WGS sequence"/>
</dbReference>
<gene>
    <name evidence="1" type="ORF">SIL78_12630</name>
</gene>
<name>A0AAJ2RV10_9GAMM</name>
<dbReference type="GeneID" id="303166358"/>